<dbReference type="Pfam" id="PF13391">
    <property type="entry name" value="HNH_2"/>
    <property type="match status" value="1"/>
</dbReference>
<dbReference type="InterPro" id="IPR003615">
    <property type="entry name" value="HNH_nuc"/>
</dbReference>
<keyword evidence="3" id="KW-1185">Reference proteome</keyword>
<feature type="domain" description="HNH nuclease" evidence="1">
    <location>
        <begin position="23"/>
        <end position="45"/>
    </location>
</feature>
<protein>
    <recommendedName>
        <fullName evidence="1">HNH nuclease domain-containing protein</fullName>
    </recommendedName>
</protein>
<proteinExistence type="predicted"/>
<evidence type="ECO:0000259" key="1">
    <source>
        <dbReference type="Pfam" id="PF13391"/>
    </source>
</evidence>
<dbReference type="EMBL" id="MSFI01000033">
    <property type="protein sequence ID" value="OMP65651.1"/>
    <property type="molecule type" value="Genomic_DNA"/>
</dbReference>
<accession>A0A1V2A3U4</accession>
<comment type="caution">
    <text evidence="2">The sequence shown here is derived from an EMBL/GenBank/DDBJ whole genome shotgun (WGS) entry which is preliminary data.</text>
</comment>
<organism evidence="2 3">
    <name type="scientific">Domibacillus epiphyticus</name>
    <dbReference type="NCBI Taxonomy" id="1714355"/>
    <lineage>
        <taxon>Bacteria</taxon>
        <taxon>Bacillati</taxon>
        <taxon>Bacillota</taxon>
        <taxon>Bacilli</taxon>
        <taxon>Bacillales</taxon>
        <taxon>Bacillaceae</taxon>
        <taxon>Domibacillus</taxon>
    </lineage>
</organism>
<gene>
    <name evidence="2" type="ORF">BTO28_16350</name>
</gene>
<dbReference type="Proteomes" id="UP000188613">
    <property type="component" value="Unassembled WGS sequence"/>
</dbReference>
<sequence>MVNIWLKHIIYNRTINCTKAMITRNLIVLCPNCHSQFDDFYFAIDLETRAVHCIFEEDEPYHQASLNIVHELDPKYLEYAWCIFNKKKKSIQ</sequence>
<name>A0A1V2A3U4_9BACI</name>
<evidence type="ECO:0000313" key="2">
    <source>
        <dbReference type="EMBL" id="OMP65651.1"/>
    </source>
</evidence>
<reference evidence="2 3" key="1">
    <citation type="submission" date="2016-12" db="EMBL/GenBank/DDBJ databases">
        <title>Domibacillus sp. SAB 38T whole genome sequencing.</title>
        <authorList>
            <person name="Verma A."/>
            <person name="Ojha A.K."/>
            <person name="Krishnamurthi S."/>
        </authorList>
    </citation>
    <scope>NUCLEOTIDE SEQUENCE [LARGE SCALE GENOMIC DNA]</scope>
    <source>
        <strain evidence="2 3">SAB 38</strain>
    </source>
</reference>
<dbReference type="AlphaFoldDB" id="A0A1V2A3U4"/>
<evidence type="ECO:0000313" key="3">
    <source>
        <dbReference type="Proteomes" id="UP000188613"/>
    </source>
</evidence>